<evidence type="ECO:0000313" key="9">
    <source>
        <dbReference type="Proteomes" id="UP000473574"/>
    </source>
</evidence>
<dbReference type="EC" id="3.2.1.52" evidence="3"/>
<comment type="caution">
    <text evidence="8">The sequence shown here is derived from an EMBL/GenBank/DDBJ whole genome shotgun (WGS) entry which is preliminary data.</text>
</comment>
<dbReference type="GO" id="GO:0004563">
    <property type="term" value="F:beta-N-acetylhexosaminidase activity"/>
    <property type="evidence" value="ECO:0007669"/>
    <property type="project" value="UniProtKB-EC"/>
</dbReference>
<dbReference type="GO" id="GO:0009254">
    <property type="term" value="P:peptidoglycan turnover"/>
    <property type="evidence" value="ECO:0007669"/>
    <property type="project" value="TreeGrafter"/>
</dbReference>
<name>A0A6M0SDM0_9CYAN</name>
<evidence type="ECO:0000256" key="4">
    <source>
        <dbReference type="ARBA" id="ARBA00022801"/>
    </source>
</evidence>
<dbReference type="EMBL" id="QZCE01000002">
    <property type="protein sequence ID" value="NEZ66061.1"/>
    <property type="molecule type" value="Genomic_DNA"/>
</dbReference>
<dbReference type="AlphaFoldDB" id="A0A6M0SDM0"/>
<evidence type="ECO:0000256" key="1">
    <source>
        <dbReference type="ARBA" id="ARBA00001231"/>
    </source>
</evidence>
<gene>
    <name evidence="8" type="ORF">D0962_25415</name>
</gene>
<dbReference type="GO" id="GO:0005975">
    <property type="term" value="P:carbohydrate metabolic process"/>
    <property type="evidence" value="ECO:0007669"/>
    <property type="project" value="InterPro"/>
</dbReference>
<dbReference type="RefSeq" id="WP_163667905.1">
    <property type="nucleotide sequence ID" value="NZ_QZCE01000002.1"/>
</dbReference>
<dbReference type="Gene3D" id="3.20.20.300">
    <property type="entry name" value="Glycoside hydrolase, family 3, N-terminal domain"/>
    <property type="match status" value="1"/>
</dbReference>
<dbReference type="Pfam" id="PF18034">
    <property type="entry name" value="Bac_GH3_C"/>
    <property type="match status" value="1"/>
</dbReference>
<comment type="similarity">
    <text evidence="2">Belongs to the glycosyl hydrolase 3 family.</text>
</comment>
<dbReference type="Gene3D" id="3.40.50.10870">
    <property type="entry name" value="Glycosyl hydrolase family 3"/>
    <property type="match status" value="1"/>
</dbReference>
<feature type="domain" description="Bacterial Glycosyl hydrolase family 3 C-terminal" evidence="7">
    <location>
        <begin position="406"/>
        <end position="529"/>
    </location>
</feature>
<organism evidence="8 9">
    <name type="scientific">Adonisia turfae CCMR0082</name>
    <dbReference type="NCBI Taxonomy" id="2304604"/>
    <lineage>
        <taxon>Bacteria</taxon>
        <taxon>Bacillati</taxon>
        <taxon>Cyanobacteriota</taxon>
        <taxon>Adonisia</taxon>
        <taxon>Adonisia turfae</taxon>
    </lineage>
</organism>
<proteinExistence type="inferred from homology"/>
<dbReference type="InterPro" id="IPR050226">
    <property type="entry name" value="NagZ_Beta-hexosaminidase"/>
</dbReference>
<dbReference type="Pfam" id="PF00933">
    <property type="entry name" value="Glyco_hydro_3"/>
    <property type="match status" value="1"/>
</dbReference>
<keyword evidence="4" id="KW-0378">Hydrolase</keyword>
<dbReference type="PANTHER" id="PTHR30480">
    <property type="entry name" value="BETA-HEXOSAMINIDASE-RELATED"/>
    <property type="match status" value="1"/>
</dbReference>
<dbReference type="Proteomes" id="UP000473574">
    <property type="component" value="Unassembled WGS sequence"/>
</dbReference>
<evidence type="ECO:0000256" key="3">
    <source>
        <dbReference type="ARBA" id="ARBA00012663"/>
    </source>
</evidence>
<dbReference type="InterPro" id="IPR001764">
    <property type="entry name" value="Glyco_hydro_3_N"/>
</dbReference>
<reference evidence="8 9" key="1">
    <citation type="journal article" date="2020" name="Microb. Ecol.">
        <title>Ecogenomics of the Marine Benthic Filamentous Cyanobacterium Adonisia.</title>
        <authorList>
            <person name="Walter J.M."/>
            <person name="Coutinho F.H."/>
            <person name="Leomil L."/>
            <person name="Hargreaves P.I."/>
            <person name="Campeao M.E."/>
            <person name="Vieira V.V."/>
            <person name="Silva B.S."/>
            <person name="Fistarol G.O."/>
            <person name="Salomon P.S."/>
            <person name="Sawabe T."/>
            <person name="Mino S."/>
            <person name="Hosokawa M."/>
            <person name="Miyashita H."/>
            <person name="Maruyama F."/>
            <person name="van Verk M.C."/>
            <person name="Dutilh B.E."/>
            <person name="Thompson C.C."/>
            <person name="Thompson F.L."/>
        </authorList>
    </citation>
    <scope>NUCLEOTIDE SEQUENCE [LARGE SCALE GENOMIC DNA]</scope>
    <source>
        <strain evidence="8 9">CCMR0082</strain>
    </source>
</reference>
<dbReference type="InterPro" id="IPR036962">
    <property type="entry name" value="Glyco_hydro_3_N_sf"/>
</dbReference>
<evidence type="ECO:0000259" key="7">
    <source>
        <dbReference type="Pfam" id="PF18034"/>
    </source>
</evidence>
<dbReference type="InterPro" id="IPR041518">
    <property type="entry name" value="Bac_GH3_C"/>
</dbReference>
<evidence type="ECO:0000256" key="2">
    <source>
        <dbReference type="ARBA" id="ARBA00005336"/>
    </source>
</evidence>
<evidence type="ECO:0000259" key="6">
    <source>
        <dbReference type="Pfam" id="PF00933"/>
    </source>
</evidence>
<dbReference type="PANTHER" id="PTHR30480:SF13">
    <property type="entry name" value="BETA-HEXOSAMINIDASE"/>
    <property type="match status" value="1"/>
</dbReference>
<dbReference type="InterPro" id="IPR017853">
    <property type="entry name" value="GH"/>
</dbReference>
<accession>A0A6M0SDM0</accession>
<protein>
    <recommendedName>
        <fullName evidence="3">beta-N-acetylhexosaminidase</fullName>
        <ecNumber evidence="3">3.2.1.52</ecNumber>
    </recommendedName>
</protein>
<comment type="catalytic activity">
    <reaction evidence="1">
        <text>Hydrolysis of terminal non-reducing N-acetyl-D-hexosamine residues in N-acetyl-beta-D-hexosaminides.</text>
        <dbReference type="EC" id="3.2.1.52"/>
    </reaction>
</comment>
<evidence type="ECO:0000313" key="8">
    <source>
        <dbReference type="EMBL" id="NEZ66061.1"/>
    </source>
</evidence>
<feature type="domain" description="Glycoside hydrolase family 3 N-terminal" evidence="6">
    <location>
        <begin position="16"/>
        <end position="346"/>
    </location>
</feature>
<evidence type="ECO:0000256" key="5">
    <source>
        <dbReference type="ARBA" id="ARBA00023295"/>
    </source>
</evidence>
<keyword evidence="5" id="KW-0326">Glycosidase</keyword>
<sequence>MLKPILPDPDSLSLQQLVAQMIVVRTTGHLFDHEIAYPQWEANQEQLAHYITDLGVGGVILLGGSGAEVALRCQALQAMADIPLLMAADIEEGVGQRFSGATWFPPPMALGEIARTDLSLAKTYAYQFGQCTACEAMAIGLNWVLAPVVDVNNNPVNPVINVRAFGETPEIVAELTQSFIEGAQEYPVLTTAKHFPGHGDTSIDSHLSLPVIDHDLSRLDRVELLPFKGAIFTGAGKAVDSVMTAHICLIALDKQYPATLSKAILTGLLRQDLGFDGLIVTDAMVMGAITETYGPYEAAVLAVEAGADVIMMPADAEGCIQAICEAVRVGRIDEDQIRASVERIWRAKYKVSGPLGTGPSCHNWEPAEPVTQVQQLAQPETLGLARSILKASSRRGGAEFRPKGPGQNVILVDDVLNCRYLSRTAPAITEPMGWDYGLTLLDSRLSQLPRTGLPTLVQLFVRDNPFRRGEPVVQLARKYLEMLAGDLQAVVVYGSPYLLERLSLTDDVPWVFSYGQMSMAQTLALTTLMGEAVAVRAVDQSFTD</sequence>
<dbReference type="SUPFAM" id="SSF51445">
    <property type="entry name" value="(Trans)glycosidases"/>
    <property type="match status" value="1"/>
</dbReference>